<organism evidence="8">
    <name type="scientific">Trieres chinensis</name>
    <name type="common">Marine centric diatom</name>
    <name type="synonym">Odontella sinensis</name>
    <dbReference type="NCBI Taxonomy" id="1514140"/>
    <lineage>
        <taxon>Eukaryota</taxon>
        <taxon>Sar</taxon>
        <taxon>Stramenopiles</taxon>
        <taxon>Ochrophyta</taxon>
        <taxon>Bacillariophyta</taxon>
        <taxon>Mediophyceae</taxon>
        <taxon>Biddulphiophycidae</taxon>
        <taxon>Eupodiscales</taxon>
        <taxon>Parodontellaceae</taxon>
        <taxon>Trieres</taxon>
    </lineage>
</organism>
<keyword evidence="2" id="KW-0813">Transport</keyword>
<feature type="transmembrane region" description="Helical" evidence="7">
    <location>
        <begin position="136"/>
        <end position="154"/>
    </location>
</feature>
<reference evidence="8" key="1">
    <citation type="submission" date="2021-01" db="EMBL/GenBank/DDBJ databases">
        <authorList>
            <person name="Corre E."/>
            <person name="Pelletier E."/>
            <person name="Niang G."/>
            <person name="Scheremetjew M."/>
            <person name="Finn R."/>
            <person name="Kale V."/>
            <person name="Holt S."/>
            <person name="Cochrane G."/>
            <person name="Meng A."/>
            <person name="Brown T."/>
            <person name="Cohen L."/>
        </authorList>
    </citation>
    <scope>NUCLEOTIDE SEQUENCE</scope>
    <source>
        <strain evidence="8">Grunow 1884</strain>
    </source>
</reference>
<keyword evidence="6 7" id="KW-0472">Membrane</keyword>
<protein>
    <recommendedName>
        <fullName evidence="9">Membrane transporter protein</fullName>
    </recommendedName>
</protein>
<evidence type="ECO:0000256" key="3">
    <source>
        <dbReference type="ARBA" id="ARBA00022475"/>
    </source>
</evidence>
<evidence type="ECO:0000256" key="5">
    <source>
        <dbReference type="ARBA" id="ARBA00022989"/>
    </source>
</evidence>
<gene>
    <name evidence="8" type="ORF">OSIN01602_LOCUS2451</name>
</gene>
<name>A0A7S1YZ73_TRICV</name>
<evidence type="ECO:0000313" key="8">
    <source>
        <dbReference type="EMBL" id="CAD9323600.1"/>
    </source>
</evidence>
<feature type="transmembrane region" description="Helical" evidence="7">
    <location>
        <begin position="294"/>
        <end position="315"/>
    </location>
</feature>
<evidence type="ECO:0000256" key="6">
    <source>
        <dbReference type="ARBA" id="ARBA00023136"/>
    </source>
</evidence>
<dbReference type="Pfam" id="PF01925">
    <property type="entry name" value="TauE"/>
    <property type="match status" value="1"/>
</dbReference>
<keyword evidence="5 7" id="KW-1133">Transmembrane helix</keyword>
<feature type="transmembrane region" description="Helical" evidence="7">
    <location>
        <begin position="327"/>
        <end position="346"/>
    </location>
</feature>
<dbReference type="PANTHER" id="PTHR30269:SF38">
    <property type="entry name" value="SULFITE EXPORTER TAUE_SAFE"/>
    <property type="match status" value="1"/>
</dbReference>
<evidence type="ECO:0000256" key="4">
    <source>
        <dbReference type="ARBA" id="ARBA00022692"/>
    </source>
</evidence>
<evidence type="ECO:0008006" key="9">
    <source>
        <dbReference type="Google" id="ProtNLM"/>
    </source>
</evidence>
<comment type="subcellular location">
    <subcellularLocation>
        <location evidence="1">Cell membrane</location>
        <topology evidence="1">Multi-pass membrane protein</topology>
    </subcellularLocation>
</comment>
<dbReference type="GO" id="GO:0005886">
    <property type="term" value="C:plasma membrane"/>
    <property type="evidence" value="ECO:0007669"/>
    <property type="project" value="UniProtKB-SubCell"/>
</dbReference>
<dbReference type="InterPro" id="IPR052017">
    <property type="entry name" value="TSUP"/>
</dbReference>
<feature type="transmembrane region" description="Helical" evidence="7">
    <location>
        <begin position="79"/>
        <end position="99"/>
    </location>
</feature>
<feature type="transmembrane region" description="Helical" evidence="7">
    <location>
        <begin position="111"/>
        <end position="130"/>
    </location>
</feature>
<dbReference type="InterPro" id="IPR002781">
    <property type="entry name" value="TM_pro_TauE-like"/>
</dbReference>
<dbReference type="PANTHER" id="PTHR30269">
    <property type="entry name" value="TRANSMEMBRANE PROTEIN YFCA"/>
    <property type="match status" value="1"/>
</dbReference>
<feature type="transmembrane region" description="Helical" evidence="7">
    <location>
        <begin position="263"/>
        <end position="282"/>
    </location>
</feature>
<keyword evidence="3" id="KW-1003">Cell membrane</keyword>
<sequence length="351" mass="38008">MGDEMWSVDMGTGAQRALAYEANTAPLTAEVVVFFSLCAFFGNLGFGICGFGSGMDMAIIFLFIYTLAEGRGHLPGYDYKYAIFLQCLGLVSAVPVVMAFSKIKKHANKGLLKFAIPATIVGSPLGAFVNNRIPPPLLPLIIGIQMLVISLRDVMPKLLAKDKEDTISAPSKRDVWKDLYDIEDEVENIAGDKEDEESPAQNEEETADAPAVTGKTIGFTIFLSFLSSYLSGMVGCRGAPLVVLILRTTGLLPTESIRATGSVALGVNAFARFIFYLAYRIPGADVGYFVGEHLILYICVVIFSIIGALAGEFLARRVNREAFKTIVAAYFILTAVMNIYEAAIMFQSNGV</sequence>
<accession>A0A7S1YZ73</accession>
<dbReference type="AlphaFoldDB" id="A0A7S1YZ73"/>
<dbReference type="EMBL" id="HBGO01004410">
    <property type="protein sequence ID" value="CAD9323600.1"/>
    <property type="molecule type" value="Transcribed_RNA"/>
</dbReference>
<keyword evidence="4 7" id="KW-0812">Transmembrane</keyword>
<proteinExistence type="predicted"/>
<feature type="transmembrane region" description="Helical" evidence="7">
    <location>
        <begin position="44"/>
        <end position="67"/>
    </location>
</feature>
<evidence type="ECO:0000256" key="1">
    <source>
        <dbReference type="ARBA" id="ARBA00004651"/>
    </source>
</evidence>
<evidence type="ECO:0000256" key="2">
    <source>
        <dbReference type="ARBA" id="ARBA00022448"/>
    </source>
</evidence>
<evidence type="ECO:0000256" key="7">
    <source>
        <dbReference type="SAM" id="Phobius"/>
    </source>
</evidence>